<dbReference type="GO" id="GO:0048766">
    <property type="term" value="P:root hair initiation"/>
    <property type="evidence" value="ECO:0007669"/>
    <property type="project" value="UniProtKB-ARBA"/>
</dbReference>
<dbReference type="CDD" id="cd11454">
    <property type="entry name" value="bHLH_AtIND_like"/>
    <property type="match status" value="1"/>
</dbReference>
<evidence type="ECO:0000256" key="2">
    <source>
        <dbReference type="ARBA" id="ARBA00023015"/>
    </source>
</evidence>
<dbReference type="PANTHER" id="PTHR16223:SF274">
    <property type="entry name" value="TRANSCRIPTION FACTOR BHLH84"/>
    <property type="match status" value="1"/>
</dbReference>
<dbReference type="GO" id="GO:0000981">
    <property type="term" value="F:DNA-binding transcription factor activity, RNA polymerase II-specific"/>
    <property type="evidence" value="ECO:0007669"/>
    <property type="project" value="TreeGrafter"/>
</dbReference>
<dbReference type="GO" id="GO:0005634">
    <property type="term" value="C:nucleus"/>
    <property type="evidence" value="ECO:0007669"/>
    <property type="project" value="UniProtKB-SubCell"/>
</dbReference>
<evidence type="ECO:0000256" key="3">
    <source>
        <dbReference type="ARBA" id="ARBA00023125"/>
    </source>
</evidence>
<dbReference type="KEGG" id="zju:107426832"/>
<keyword evidence="2" id="KW-0805">Transcription regulation</keyword>
<dbReference type="FunCoup" id="A0A6P4ATV5">
    <property type="interactions" value="101"/>
</dbReference>
<feature type="compositionally biased region" description="Low complexity" evidence="6">
    <location>
        <begin position="240"/>
        <end position="259"/>
    </location>
</feature>
<name>A0A6P4ATV5_ZIZJJ</name>
<sequence length="377" mass="41116">MGVQGEWTSLSGIYTAEEADIMAQLLNNFSVPNEQDGDSSIGSLQTASWPGHELTMDMASGNNEGSNCTLEITNSNLYSFSSQGSSSYKYNTTNGSSILYPTPHKMLVTNNNCSTASTSIDFCMGLGDLQFTNSYLIGSGTDHYCLNQLGMSSDGDREEDYGNSDKPESVIPQQNLQVEKKSDMTESEHLMEVKVTTPSTKRSRTSSENVQSDKAKTKSKKSKKLVSTSKNIEEESLNGDQNGQSLSSCSSGDDSNASQDPSRSGGVTSSTLSLNESVPLNSTGKTRARRGSATDPQSLYARKRRERINERLKILQNLVPNGTKVDISTMLEEAVQYVKFLQLQIKLLSSDDLWMYAPIAYNGKDIGLDLKLTLAKE</sequence>
<evidence type="ECO:0000256" key="4">
    <source>
        <dbReference type="ARBA" id="ARBA00023163"/>
    </source>
</evidence>
<dbReference type="Gene3D" id="4.10.280.10">
    <property type="entry name" value="Helix-loop-helix DNA-binding domain"/>
    <property type="match status" value="1"/>
</dbReference>
<dbReference type="InterPro" id="IPR045843">
    <property type="entry name" value="IND-like"/>
</dbReference>
<reference evidence="9" key="1">
    <citation type="submission" date="2025-08" db="UniProtKB">
        <authorList>
            <consortium name="RefSeq"/>
        </authorList>
    </citation>
    <scope>IDENTIFICATION</scope>
    <source>
        <tissue evidence="9">Seedling</tissue>
    </source>
</reference>
<keyword evidence="4" id="KW-0804">Transcription</keyword>
<feature type="region of interest" description="Disordered" evidence="6">
    <location>
        <begin position="177"/>
        <end position="303"/>
    </location>
</feature>
<accession>A0A6P4ATV5</accession>
<dbReference type="Pfam" id="PF00010">
    <property type="entry name" value="HLH"/>
    <property type="match status" value="1"/>
</dbReference>
<dbReference type="SMART" id="SM00353">
    <property type="entry name" value="HLH"/>
    <property type="match status" value="1"/>
</dbReference>
<evidence type="ECO:0000259" key="7">
    <source>
        <dbReference type="PROSITE" id="PS50888"/>
    </source>
</evidence>
<dbReference type="AlphaFoldDB" id="A0A6P4ATV5"/>
<dbReference type="Proteomes" id="UP001652623">
    <property type="component" value="Chromosome 9"/>
</dbReference>
<evidence type="ECO:0000256" key="1">
    <source>
        <dbReference type="ARBA" id="ARBA00004123"/>
    </source>
</evidence>
<feature type="compositionally biased region" description="Polar residues" evidence="6">
    <location>
        <begin position="260"/>
        <end position="285"/>
    </location>
</feature>
<dbReference type="GeneID" id="107426832"/>
<evidence type="ECO:0000313" key="9">
    <source>
        <dbReference type="RefSeq" id="XP_015892614.3"/>
    </source>
</evidence>
<protein>
    <submittedName>
        <fullName evidence="9">Transcription factor bHLH84</fullName>
    </submittedName>
</protein>
<feature type="domain" description="BHLH" evidence="7">
    <location>
        <begin position="292"/>
        <end position="341"/>
    </location>
</feature>
<dbReference type="GO" id="GO:0000978">
    <property type="term" value="F:RNA polymerase II cis-regulatory region sequence-specific DNA binding"/>
    <property type="evidence" value="ECO:0007669"/>
    <property type="project" value="TreeGrafter"/>
</dbReference>
<dbReference type="SUPFAM" id="SSF47459">
    <property type="entry name" value="HLH, helix-loop-helix DNA-binding domain"/>
    <property type="match status" value="1"/>
</dbReference>
<comment type="subcellular location">
    <subcellularLocation>
        <location evidence="1">Nucleus</location>
    </subcellularLocation>
</comment>
<keyword evidence="8" id="KW-1185">Reference proteome</keyword>
<dbReference type="InterPro" id="IPR011598">
    <property type="entry name" value="bHLH_dom"/>
</dbReference>
<dbReference type="PROSITE" id="PS50888">
    <property type="entry name" value="BHLH"/>
    <property type="match status" value="1"/>
</dbReference>
<dbReference type="PANTHER" id="PTHR16223">
    <property type="entry name" value="TRANSCRIPTION FACTOR BHLH83-RELATED"/>
    <property type="match status" value="1"/>
</dbReference>
<organism evidence="8 9">
    <name type="scientific">Ziziphus jujuba</name>
    <name type="common">Chinese jujube</name>
    <name type="synonym">Ziziphus sativa</name>
    <dbReference type="NCBI Taxonomy" id="326968"/>
    <lineage>
        <taxon>Eukaryota</taxon>
        <taxon>Viridiplantae</taxon>
        <taxon>Streptophyta</taxon>
        <taxon>Embryophyta</taxon>
        <taxon>Tracheophyta</taxon>
        <taxon>Spermatophyta</taxon>
        <taxon>Magnoliopsida</taxon>
        <taxon>eudicotyledons</taxon>
        <taxon>Gunneridae</taxon>
        <taxon>Pentapetalae</taxon>
        <taxon>rosids</taxon>
        <taxon>fabids</taxon>
        <taxon>Rosales</taxon>
        <taxon>Rhamnaceae</taxon>
        <taxon>Paliureae</taxon>
        <taxon>Ziziphus</taxon>
    </lineage>
</organism>
<dbReference type="InterPro" id="IPR036638">
    <property type="entry name" value="HLH_DNA-bd_sf"/>
</dbReference>
<feature type="compositionally biased region" description="Basic and acidic residues" evidence="6">
    <location>
        <begin position="178"/>
        <end position="192"/>
    </location>
</feature>
<evidence type="ECO:0000256" key="6">
    <source>
        <dbReference type="SAM" id="MobiDB-lite"/>
    </source>
</evidence>
<dbReference type="InParanoid" id="A0A6P4ATV5"/>
<keyword evidence="3" id="KW-0238">DNA-binding</keyword>
<proteinExistence type="predicted"/>
<gene>
    <name evidence="9" type="primary">LOC107426832</name>
</gene>
<dbReference type="GO" id="GO:0046983">
    <property type="term" value="F:protein dimerization activity"/>
    <property type="evidence" value="ECO:0007669"/>
    <property type="project" value="InterPro"/>
</dbReference>
<dbReference type="RefSeq" id="XP_015892614.3">
    <property type="nucleotide sequence ID" value="XM_016037128.4"/>
</dbReference>
<evidence type="ECO:0000313" key="8">
    <source>
        <dbReference type="Proteomes" id="UP001652623"/>
    </source>
</evidence>
<keyword evidence="5" id="KW-0539">Nucleus</keyword>
<evidence type="ECO:0000256" key="5">
    <source>
        <dbReference type="ARBA" id="ARBA00023242"/>
    </source>
</evidence>